<name>A0A645EG40_9ZZZZ</name>
<sequence>MDCSHLQSSSHRLWRRFEFLEERWMKKMQPKPFGYPSVQAAMKKYKKMFGKEFPLDWVNRDFFTAEEAVDYIDTFLKAGKPVTRKDLIDPKKLGIDVDLSEFL</sequence>
<accession>A0A645EG40</accession>
<dbReference type="EMBL" id="VSSQ01047000">
    <property type="protein sequence ID" value="MPN00968.1"/>
    <property type="molecule type" value="Genomic_DNA"/>
</dbReference>
<comment type="caution">
    <text evidence="1">The sequence shown here is derived from an EMBL/GenBank/DDBJ whole genome shotgun (WGS) entry which is preliminary data.</text>
</comment>
<gene>
    <name evidence="1" type="ORF">SDC9_148166</name>
</gene>
<proteinExistence type="predicted"/>
<protein>
    <submittedName>
        <fullName evidence="1">Uncharacterized protein</fullName>
    </submittedName>
</protein>
<reference evidence="1" key="1">
    <citation type="submission" date="2019-08" db="EMBL/GenBank/DDBJ databases">
        <authorList>
            <person name="Kucharzyk K."/>
            <person name="Murdoch R.W."/>
            <person name="Higgins S."/>
            <person name="Loffler F."/>
        </authorList>
    </citation>
    <scope>NUCLEOTIDE SEQUENCE</scope>
</reference>
<evidence type="ECO:0000313" key="1">
    <source>
        <dbReference type="EMBL" id="MPN00968.1"/>
    </source>
</evidence>
<organism evidence="1">
    <name type="scientific">bioreactor metagenome</name>
    <dbReference type="NCBI Taxonomy" id="1076179"/>
    <lineage>
        <taxon>unclassified sequences</taxon>
        <taxon>metagenomes</taxon>
        <taxon>ecological metagenomes</taxon>
    </lineage>
</organism>
<dbReference type="AlphaFoldDB" id="A0A645EG40"/>